<comment type="caution">
    <text evidence="2">The sequence shown here is derived from an EMBL/GenBank/DDBJ whole genome shotgun (WGS) entry which is preliminary data.</text>
</comment>
<dbReference type="PANTHER" id="PTHR33116">
    <property type="entry name" value="REVERSE TRANSCRIPTASE ZINC-BINDING DOMAIN-CONTAINING PROTEIN-RELATED-RELATED"/>
    <property type="match status" value="1"/>
</dbReference>
<sequence>MNFLWGGTEGARKIHCVSKEVVCRRKDEGGLGLTPLKVVNTCFLAKWGWNYKKNPNKFWGKVVSSLHSSWGRETFLPIKNGRRGVWSNIIKAIKGMEESGVRLEDLIMVEDNRSERRMDVKVLDWCKLVPLKVNVMAWKANLGRLATKDALMRRRIGISSSECVFCREVDESVEHLFTGCKVAMVVWQAVARWCGLPKFFVFSVQDLVEAHFQIKSNITRRKRVQAMIYTALWCIWKERNEVVFNNKVVAIPNILCNVKCLCNFWVSCRDKEVIRMGAG</sequence>
<dbReference type="EMBL" id="JBCNJP010004804">
    <property type="protein sequence ID" value="KAK9049799.1"/>
    <property type="molecule type" value="Genomic_DNA"/>
</dbReference>
<dbReference type="InterPro" id="IPR026960">
    <property type="entry name" value="RVT-Znf"/>
</dbReference>
<reference evidence="2 3" key="1">
    <citation type="submission" date="2024-04" db="EMBL/GenBank/DDBJ databases">
        <title>The reference genome of an endangered Asteraceae, Deinandra increscens subsp. villosa, native to the Central Coast of California.</title>
        <authorList>
            <person name="Guilliams M."/>
            <person name="Hasenstab-Lehman K."/>
            <person name="Meyer R."/>
            <person name="Mcevoy S."/>
        </authorList>
    </citation>
    <scope>NUCLEOTIDE SEQUENCE [LARGE SCALE GENOMIC DNA]</scope>
    <source>
        <tissue evidence="2">Leaf</tissue>
    </source>
</reference>
<evidence type="ECO:0000259" key="1">
    <source>
        <dbReference type="Pfam" id="PF13966"/>
    </source>
</evidence>
<accession>A0AAP0GIX4</accession>
<gene>
    <name evidence="2" type="ORF">SSX86_031232</name>
</gene>
<organism evidence="2 3">
    <name type="scientific">Deinandra increscens subsp. villosa</name>
    <dbReference type="NCBI Taxonomy" id="3103831"/>
    <lineage>
        <taxon>Eukaryota</taxon>
        <taxon>Viridiplantae</taxon>
        <taxon>Streptophyta</taxon>
        <taxon>Embryophyta</taxon>
        <taxon>Tracheophyta</taxon>
        <taxon>Spermatophyta</taxon>
        <taxon>Magnoliopsida</taxon>
        <taxon>eudicotyledons</taxon>
        <taxon>Gunneridae</taxon>
        <taxon>Pentapetalae</taxon>
        <taxon>asterids</taxon>
        <taxon>campanulids</taxon>
        <taxon>Asterales</taxon>
        <taxon>Asteraceae</taxon>
        <taxon>Asteroideae</taxon>
        <taxon>Heliantheae alliance</taxon>
        <taxon>Madieae</taxon>
        <taxon>Madiinae</taxon>
        <taxon>Deinandra</taxon>
    </lineage>
</organism>
<dbReference type="PANTHER" id="PTHR33116:SF78">
    <property type="entry name" value="OS12G0587133 PROTEIN"/>
    <property type="match status" value="1"/>
</dbReference>
<dbReference type="AlphaFoldDB" id="A0AAP0GIX4"/>
<protein>
    <recommendedName>
        <fullName evidence="1">Reverse transcriptase zinc-binding domain-containing protein</fullName>
    </recommendedName>
</protein>
<evidence type="ECO:0000313" key="3">
    <source>
        <dbReference type="Proteomes" id="UP001408789"/>
    </source>
</evidence>
<evidence type="ECO:0000313" key="2">
    <source>
        <dbReference type="EMBL" id="KAK9049799.1"/>
    </source>
</evidence>
<name>A0AAP0GIX4_9ASTR</name>
<dbReference type="Proteomes" id="UP001408789">
    <property type="component" value="Unassembled WGS sequence"/>
</dbReference>
<dbReference type="Pfam" id="PF13966">
    <property type="entry name" value="zf-RVT"/>
    <property type="match status" value="1"/>
</dbReference>
<keyword evidence="3" id="KW-1185">Reference proteome</keyword>
<feature type="domain" description="Reverse transcriptase zinc-binding" evidence="1">
    <location>
        <begin position="122"/>
        <end position="187"/>
    </location>
</feature>
<proteinExistence type="predicted"/>